<dbReference type="InterPro" id="IPR002716">
    <property type="entry name" value="PIN_dom"/>
</dbReference>
<reference evidence="8 9" key="1">
    <citation type="submission" date="2017-12" db="EMBL/GenBank/DDBJ databases">
        <title>Phylogenetic diversity of female urinary microbiome.</title>
        <authorList>
            <person name="Thomas-White K."/>
            <person name="Wolfe A.J."/>
        </authorList>
    </citation>
    <scope>NUCLEOTIDE SEQUENCE [LARGE SCALE GENOMIC DNA]</scope>
    <source>
        <strain evidence="8 9">UMB0777</strain>
    </source>
</reference>
<dbReference type="InterPro" id="IPR058652">
    <property type="entry name" value="VapC50_C"/>
</dbReference>
<evidence type="ECO:0000259" key="6">
    <source>
        <dbReference type="Pfam" id="PF13470"/>
    </source>
</evidence>
<evidence type="ECO:0000256" key="1">
    <source>
        <dbReference type="ARBA" id="ARBA00022649"/>
    </source>
</evidence>
<evidence type="ECO:0000313" key="9">
    <source>
        <dbReference type="Proteomes" id="UP000234662"/>
    </source>
</evidence>
<keyword evidence="1" id="KW-1277">Toxin-antitoxin system</keyword>
<dbReference type="Proteomes" id="UP000234662">
    <property type="component" value="Unassembled WGS sequence"/>
</dbReference>
<keyword evidence="4" id="KW-0378">Hydrolase</keyword>
<dbReference type="Pfam" id="PF26343">
    <property type="entry name" value="VapC50_C"/>
    <property type="match status" value="1"/>
</dbReference>
<keyword evidence="5" id="KW-0460">Magnesium</keyword>
<evidence type="ECO:0000259" key="7">
    <source>
        <dbReference type="Pfam" id="PF26343"/>
    </source>
</evidence>
<keyword evidence="2" id="KW-0540">Nuclease</keyword>
<evidence type="ECO:0000256" key="2">
    <source>
        <dbReference type="ARBA" id="ARBA00022722"/>
    </source>
</evidence>
<comment type="caution">
    <text evidence="8">The sequence shown here is derived from an EMBL/GenBank/DDBJ whole genome shotgun (WGS) entry which is preliminary data.</text>
</comment>
<dbReference type="SUPFAM" id="SSF88723">
    <property type="entry name" value="PIN domain-like"/>
    <property type="match status" value="1"/>
</dbReference>
<evidence type="ECO:0000256" key="5">
    <source>
        <dbReference type="ARBA" id="ARBA00022842"/>
    </source>
</evidence>
<dbReference type="GO" id="GO:0004518">
    <property type="term" value="F:nuclease activity"/>
    <property type="evidence" value="ECO:0007669"/>
    <property type="project" value="UniProtKB-KW"/>
</dbReference>
<dbReference type="InterPro" id="IPR029060">
    <property type="entry name" value="PIN-like_dom_sf"/>
</dbReference>
<name>A0A2I1R4P6_9ACTN</name>
<organism evidence="8 9">
    <name type="scientific">Gordonia terrae</name>
    <dbReference type="NCBI Taxonomy" id="2055"/>
    <lineage>
        <taxon>Bacteria</taxon>
        <taxon>Bacillati</taxon>
        <taxon>Actinomycetota</taxon>
        <taxon>Actinomycetes</taxon>
        <taxon>Mycobacteriales</taxon>
        <taxon>Gordoniaceae</taxon>
        <taxon>Gordonia</taxon>
    </lineage>
</organism>
<gene>
    <name evidence="8" type="ORF">CYJ73_18325</name>
</gene>
<keyword evidence="3" id="KW-0479">Metal-binding</keyword>
<evidence type="ECO:0000313" key="8">
    <source>
        <dbReference type="EMBL" id="PKZ64094.1"/>
    </source>
</evidence>
<sequence>MFVAVLDTCVLWPSLQRDVLLSLAAENLYRPLWSDAILEELEFHEARKLVDRGADPEDAAARAAHLVEQMAAAFDDACVVGWEVLDGSFSLPDPDDEHLVAAAVIGGAEAIVSDNISDLPQGKVPAQIQVIKPPVFVANTVAVSPDAAVRALRTMIGRRTNPPETLEHVLEVLERRYGMVDAVEMIRAAAS</sequence>
<evidence type="ECO:0000256" key="4">
    <source>
        <dbReference type="ARBA" id="ARBA00022801"/>
    </source>
</evidence>
<dbReference type="Pfam" id="PF13470">
    <property type="entry name" value="PIN_3"/>
    <property type="match status" value="1"/>
</dbReference>
<proteinExistence type="predicted"/>
<feature type="domain" description="PIN" evidence="6">
    <location>
        <begin position="4"/>
        <end position="116"/>
    </location>
</feature>
<accession>A0A2I1R4P6</accession>
<dbReference type="EMBL" id="PKJC01000016">
    <property type="protein sequence ID" value="PKZ64094.1"/>
    <property type="molecule type" value="Genomic_DNA"/>
</dbReference>
<evidence type="ECO:0000256" key="3">
    <source>
        <dbReference type="ARBA" id="ARBA00022723"/>
    </source>
</evidence>
<protein>
    <submittedName>
        <fullName evidence="8">PIN domain-containing protein</fullName>
    </submittedName>
</protein>
<dbReference type="RefSeq" id="WP_101821277.1">
    <property type="nucleotide sequence ID" value="NZ_PKJC01000016.1"/>
</dbReference>
<dbReference type="GO" id="GO:0046872">
    <property type="term" value="F:metal ion binding"/>
    <property type="evidence" value="ECO:0007669"/>
    <property type="project" value="UniProtKB-KW"/>
</dbReference>
<dbReference type="AlphaFoldDB" id="A0A2I1R4P6"/>
<feature type="domain" description="VapC50 C-terminal" evidence="7">
    <location>
        <begin position="135"/>
        <end position="188"/>
    </location>
</feature>
<dbReference type="GO" id="GO:0016787">
    <property type="term" value="F:hydrolase activity"/>
    <property type="evidence" value="ECO:0007669"/>
    <property type="project" value="UniProtKB-KW"/>
</dbReference>